<dbReference type="InterPro" id="IPR018044">
    <property type="entry name" value="Peptidase_S11"/>
</dbReference>
<name>A0ABY2Q9I0_9HYPH</name>
<evidence type="ECO:0000256" key="4">
    <source>
        <dbReference type="ARBA" id="ARBA00022960"/>
    </source>
</evidence>
<dbReference type="InterPro" id="IPR001967">
    <property type="entry name" value="Peptidase_S11_N"/>
</dbReference>
<dbReference type="SUPFAM" id="SSF56601">
    <property type="entry name" value="beta-lactamase/transpeptidase-like"/>
    <property type="match status" value="1"/>
</dbReference>
<evidence type="ECO:0000256" key="6">
    <source>
        <dbReference type="ARBA" id="ARBA00023316"/>
    </source>
</evidence>
<keyword evidence="5" id="KW-0573">Peptidoglycan synthesis</keyword>
<dbReference type="Gene3D" id="3.30.70.1070">
    <property type="entry name" value="Sporulation related repeat"/>
    <property type="match status" value="1"/>
</dbReference>
<keyword evidence="9" id="KW-0645">Protease</keyword>
<comment type="caution">
    <text evidence="9">The sequence shown here is derived from an EMBL/GenBank/DDBJ whole genome shotgun (WGS) entry which is preliminary data.</text>
</comment>
<proteinExistence type="inferred from homology"/>
<keyword evidence="9" id="KW-0121">Carboxypeptidase</keyword>
<dbReference type="PRINTS" id="PR00725">
    <property type="entry name" value="DADACBPTASE1"/>
</dbReference>
<evidence type="ECO:0000259" key="8">
    <source>
        <dbReference type="PROSITE" id="PS51724"/>
    </source>
</evidence>
<keyword evidence="2" id="KW-0732">Signal</keyword>
<feature type="domain" description="SPOR" evidence="8">
    <location>
        <begin position="278"/>
        <end position="363"/>
    </location>
</feature>
<dbReference type="InterPro" id="IPR007730">
    <property type="entry name" value="SPOR-like_dom"/>
</dbReference>
<keyword evidence="4" id="KW-0133">Cell shape</keyword>
<evidence type="ECO:0000256" key="3">
    <source>
        <dbReference type="ARBA" id="ARBA00022801"/>
    </source>
</evidence>
<dbReference type="Pfam" id="PF05036">
    <property type="entry name" value="SPOR"/>
    <property type="match status" value="1"/>
</dbReference>
<keyword evidence="6" id="KW-0961">Cell wall biogenesis/degradation</keyword>
<evidence type="ECO:0000256" key="7">
    <source>
        <dbReference type="RuleBase" id="RU004016"/>
    </source>
</evidence>
<keyword evidence="10" id="KW-1185">Reference proteome</keyword>
<evidence type="ECO:0000313" key="9">
    <source>
        <dbReference type="EMBL" id="THF58418.1"/>
    </source>
</evidence>
<protein>
    <submittedName>
        <fullName evidence="9">D-alanyl-D-alanine carboxypeptidase</fullName>
    </submittedName>
</protein>
<dbReference type="PANTHER" id="PTHR21581">
    <property type="entry name" value="D-ALANYL-D-ALANINE CARBOXYPEPTIDASE"/>
    <property type="match status" value="1"/>
</dbReference>
<keyword evidence="3" id="KW-0378">Hydrolase</keyword>
<dbReference type="InterPro" id="IPR036680">
    <property type="entry name" value="SPOR-like_sf"/>
</dbReference>
<dbReference type="Gene3D" id="3.40.710.10">
    <property type="entry name" value="DD-peptidase/beta-lactamase superfamily"/>
    <property type="match status" value="1"/>
</dbReference>
<dbReference type="PANTHER" id="PTHR21581:SF6">
    <property type="entry name" value="TRAFFICKING PROTEIN PARTICLE COMPLEX SUBUNIT 12"/>
    <property type="match status" value="1"/>
</dbReference>
<reference evidence="9 10" key="1">
    <citation type="submission" date="2019-04" db="EMBL/GenBank/DDBJ databases">
        <title>Mesorhizobium composti sp. nov., isolated from compost.</title>
        <authorList>
            <person name="Lin S.-Y."/>
            <person name="Hameed A."/>
            <person name="Hsieh Y.-T."/>
            <person name="Young C.-C."/>
        </authorList>
    </citation>
    <scope>NUCLEOTIDE SEQUENCE [LARGE SCALE GENOMIC DNA]</scope>
    <source>
        <strain evidence="9 10">CC-YTH430</strain>
    </source>
</reference>
<gene>
    <name evidence="9" type="ORF">E6C48_07380</name>
</gene>
<dbReference type="Pfam" id="PF00768">
    <property type="entry name" value="Peptidase_S11"/>
    <property type="match status" value="1"/>
</dbReference>
<dbReference type="EMBL" id="SSNY01000003">
    <property type="protein sequence ID" value="THF58418.1"/>
    <property type="molecule type" value="Genomic_DNA"/>
</dbReference>
<dbReference type="SUPFAM" id="SSF110997">
    <property type="entry name" value="Sporulation related repeat"/>
    <property type="match status" value="1"/>
</dbReference>
<evidence type="ECO:0000256" key="2">
    <source>
        <dbReference type="ARBA" id="ARBA00022729"/>
    </source>
</evidence>
<dbReference type="PROSITE" id="PS51724">
    <property type="entry name" value="SPOR"/>
    <property type="match status" value="1"/>
</dbReference>
<comment type="similarity">
    <text evidence="1 7">Belongs to the peptidase S11 family.</text>
</comment>
<evidence type="ECO:0000256" key="1">
    <source>
        <dbReference type="ARBA" id="ARBA00007164"/>
    </source>
</evidence>
<evidence type="ECO:0000256" key="5">
    <source>
        <dbReference type="ARBA" id="ARBA00022984"/>
    </source>
</evidence>
<dbReference type="InterPro" id="IPR012338">
    <property type="entry name" value="Beta-lactam/transpept-like"/>
</dbReference>
<evidence type="ECO:0000313" key="10">
    <source>
        <dbReference type="Proteomes" id="UP000306441"/>
    </source>
</evidence>
<dbReference type="Proteomes" id="UP000306441">
    <property type="component" value="Unassembled WGS sequence"/>
</dbReference>
<dbReference type="GO" id="GO:0004180">
    <property type="term" value="F:carboxypeptidase activity"/>
    <property type="evidence" value="ECO:0007669"/>
    <property type="project" value="UniProtKB-KW"/>
</dbReference>
<sequence>MATSWVVLDADSGVFLGEDGGNHVQPPASLAKMMTLYLTFEALHDGRLHWNDRITVSRNASAKIPMKLWIKPGNTISVREAVDGMIVISANDAAAAIGEHLAGSEAAFGRLMTKRGRQLGLKNTVFTNPSGLSDGHRQATTARDMARLGRALQRDFPREYKRFSQTSFVYRGKRLRGHNNLMYRYDGVDGIKTGFTNLAGYNIVSSLNSGGRHLIGVVLGGRTARKRDDRMAALLSRFSSKSAAQPQIAMRVPLPTPRPLQDVAMDDSLIEQGDGGVVPAISAWKIQIAALPSAAAARALLDKVSALAGFARDGLTASVEPVVAGGKKLYRARFDGFEDHTAAGKACAALKQRKFDCITVEAP</sequence>
<organism evidence="9 10">
    <name type="scientific">Ollibium composti</name>
    <dbReference type="NCBI Taxonomy" id="2675109"/>
    <lineage>
        <taxon>Bacteria</taxon>
        <taxon>Pseudomonadati</taxon>
        <taxon>Pseudomonadota</taxon>
        <taxon>Alphaproteobacteria</taxon>
        <taxon>Hyphomicrobiales</taxon>
        <taxon>Phyllobacteriaceae</taxon>
        <taxon>Ollibium</taxon>
    </lineage>
</organism>
<accession>A0ABY2Q9I0</accession>